<evidence type="ECO:0000259" key="2">
    <source>
        <dbReference type="PROSITE" id="PS50948"/>
    </source>
</evidence>
<keyword evidence="1" id="KW-0732">Signal</keyword>
<evidence type="ECO:0000313" key="4">
    <source>
        <dbReference type="Proteomes" id="UP001347796"/>
    </source>
</evidence>
<dbReference type="AlphaFoldDB" id="A0AAN8JZT2"/>
<proteinExistence type="predicted"/>
<keyword evidence="4" id="KW-1185">Reference proteome</keyword>
<dbReference type="InterPro" id="IPR003609">
    <property type="entry name" value="Pan_app"/>
</dbReference>
<evidence type="ECO:0000256" key="1">
    <source>
        <dbReference type="SAM" id="SignalP"/>
    </source>
</evidence>
<name>A0AAN8JZT2_PATCE</name>
<evidence type="ECO:0000313" key="3">
    <source>
        <dbReference type="EMBL" id="KAK6186441.1"/>
    </source>
</evidence>
<dbReference type="PROSITE" id="PS50948">
    <property type="entry name" value="PAN"/>
    <property type="match status" value="1"/>
</dbReference>
<comment type="caution">
    <text evidence="3">The sequence shown here is derived from an EMBL/GenBank/DDBJ whole genome shotgun (WGS) entry which is preliminary data.</text>
</comment>
<dbReference type="EMBL" id="JAZGQO010000006">
    <property type="protein sequence ID" value="KAK6186441.1"/>
    <property type="molecule type" value="Genomic_DNA"/>
</dbReference>
<feature type="domain" description="Apple" evidence="2">
    <location>
        <begin position="34"/>
        <end position="106"/>
    </location>
</feature>
<dbReference type="Gene3D" id="3.50.4.10">
    <property type="entry name" value="Hepatocyte Growth Factor"/>
    <property type="match status" value="1"/>
</dbReference>
<dbReference type="SUPFAM" id="SSF57414">
    <property type="entry name" value="Hairpin loop containing domain-like"/>
    <property type="match status" value="1"/>
</dbReference>
<sequence>MLVRSFIIFYIVAIGTRTVLSKCSGTKWLIPGTCTGKTLPKGEAFNVFSRDQKLKCFKACTSSTTGNCLSVSYDRRNQLCHQFDDISDNCTDMVEEPDTQYYYKVRI</sequence>
<reference evidence="3 4" key="1">
    <citation type="submission" date="2024-01" db="EMBL/GenBank/DDBJ databases">
        <title>The genome of the rayed Mediterranean limpet Patella caerulea (Linnaeus, 1758).</title>
        <authorList>
            <person name="Anh-Thu Weber A."/>
            <person name="Halstead-Nussloch G."/>
        </authorList>
    </citation>
    <scope>NUCLEOTIDE SEQUENCE [LARGE SCALE GENOMIC DNA]</scope>
    <source>
        <strain evidence="3">AATW-2023a</strain>
        <tissue evidence="3">Whole specimen</tissue>
    </source>
</reference>
<dbReference type="Pfam" id="PF00024">
    <property type="entry name" value="PAN_1"/>
    <property type="match status" value="1"/>
</dbReference>
<accession>A0AAN8JZT2</accession>
<feature type="chain" id="PRO_5042990653" description="Apple domain-containing protein" evidence="1">
    <location>
        <begin position="22"/>
        <end position="107"/>
    </location>
</feature>
<protein>
    <recommendedName>
        <fullName evidence="2">Apple domain-containing protein</fullName>
    </recommendedName>
</protein>
<feature type="signal peptide" evidence="1">
    <location>
        <begin position="1"/>
        <end position="21"/>
    </location>
</feature>
<dbReference type="Proteomes" id="UP001347796">
    <property type="component" value="Unassembled WGS sequence"/>
</dbReference>
<organism evidence="3 4">
    <name type="scientific">Patella caerulea</name>
    <name type="common">Rayed Mediterranean limpet</name>
    <dbReference type="NCBI Taxonomy" id="87958"/>
    <lineage>
        <taxon>Eukaryota</taxon>
        <taxon>Metazoa</taxon>
        <taxon>Spiralia</taxon>
        <taxon>Lophotrochozoa</taxon>
        <taxon>Mollusca</taxon>
        <taxon>Gastropoda</taxon>
        <taxon>Patellogastropoda</taxon>
        <taxon>Patelloidea</taxon>
        <taxon>Patellidae</taxon>
        <taxon>Patella</taxon>
    </lineage>
</organism>
<gene>
    <name evidence="3" type="ORF">SNE40_008479</name>
</gene>